<dbReference type="OrthoDB" id="5953030at2759"/>
<comment type="caution">
    <text evidence="1">The sequence shown here is derived from an EMBL/GenBank/DDBJ whole genome shotgun (WGS) entry which is preliminary data.</text>
</comment>
<protein>
    <submittedName>
        <fullName evidence="1">Jg16527 protein</fullName>
    </submittedName>
</protein>
<accession>A0A8S4SPD9</accession>
<gene>
    <name evidence="1" type="primary">jg16527</name>
    <name evidence="1" type="ORF">PAEG_LOCUS27991</name>
</gene>
<dbReference type="Proteomes" id="UP000838756">
    <property type="component" value="Unassembled WGS sequence"/>
</dbReference>
<evidence type="ECO:0000313" key="2">
    <source>
        <dbReference type="Proteomes" id="UP000838756"/>
    </source>
</evidence>
<dbReference type="EMBL" id="CAKXAJ010026562">
    <property type="protein sequence ID" value="CAH2270067.1"/>
    <property type="molecule type" value="Genomic_DNA"/>
</dbReference>
<name>A0A8S4SPD9_9NEOP</name>
<organism evidence="1 2">
    <name type="scientific">Pararge aegeria aegeria</name>
    <dbReference type="NCBI Taxonomy" id="348720"/>
    <lineage>
        <taxon>Eukaryota</taxon>
        <taxon>Metazoa</taxon>
        <taxon>Ecdysozoa</taxon>
        <taxon>Arthropoda</taxon>
        <taxon>Hexapoda</taxon>
        <taxon>Insecta</taxon>
        <taxon>Pterygota</taxon>
        <taxon>Neoptera</taxon>
        <taxon>Endopterygota</taxon>
        <taxon>Lepidoptera</taxon>
        <taxon>Glossata</taxon>
        <taxon>Ditrysia</taxon>
        <taxon>Papilionoidea</taxon>
        <taxon>Nymphalidae</taxon>
        <taxon>Satyrinae</taxon>
        <taxon>Satyrini</taxon>
        <taxon>Parargina</taxon>
        <taxon>Pararge</taxon>
    </lineage>
</organism>
<evidence type="ECO:0000313" key="1">
    <source>
        <dbReference type="EMBL" id="CAH2270067.1"/>
    </source>
</evidence>
<keyword evidence="2" id="KW-1185">Reference proteome</keyword>
<sequence>MLLPILDYGNTCCTDLSEELLIKLERLLNTCIRFDFNLRKYDHVSQSRSQLSRPVSWKKRNGSIFLYLNDHVRMTKNDKKISLLLPIEAGKHCVRIHCYYNKFGGSGISPLPAGSQSHCQRRNQ</sequence>
<proteinExistence type="predicted"/>
<reference evidence="1" key="1">
    <citation type="submission" date="2022-03" db="EMBL/GenBank/DDBJ databases">
        <authorList>
            <person name="Lindestad O."/>
        </authorList>
    </citation>
    <scope>NUCLEOTIDE SEQUENCE</scope>
</reference>
<dbReference type="AlphaFoldDB" id="A0A8S4SPD9"/>